<dbReference type="InterPro" id="IPR046341">
    <property type="entry name" value="SET_dom_sf"/>
</dbReference>
<dbReference type="Gene3D" id="2.170.270.10">
    <property type="entry name" value="SET domain"/>
    <property type="match status" value="1"/>
</dbReference>
<sequence>MVYHKINFSDFTGIVLAGRDITEIIPCCQKTLATALGNAYIISPAAGKGSGMFTSRDIPAAGVILVENPVIVCPAISSNGTQESFGLLFDGLHPDVRAKALSLHNSDPLRPYAEGIVRTNAFGLPLESLDSAGPTDGMTHRGIFLDLSRCNHRHERTSLILQNTCAPNCTHLWDQSTCSGSLIANRPLGKGEEITIDYINITDSRDIRRANLRDMYHFDCECSHCDLPNAVAIAESDAARATISQFGKSGGLPLPGTWAMDLSLPDGHLVDAYKMCILLHEQEHIIDAKYLERLEHLAICYAMLGEEDSFQTWANRVLQVMDIRSSENKAMWKRWVVDPKVNCELWNWRKLHGRFPK</sequence>
<proteinExistence type="predicted"/>
<keyword evidence="3" id="KW-1185">Reference proteome</keyword>
<evidence type="ECO:0000313" key="2">
    <source>
        <dbReference type="EMBL" id="KZP26739.1"/>
    </source>
</evidence>
<dbReference type="InterPro" id="IPR053185">
    <property type="entry name" value="SET_domain_protein"/>
</dbReference>
<dbReference type="STRING" id="436010.A0A166Q4B9"/>
<feature type="domain" description="SET" evidence="1">
    <location>
        <begin position="36"/>
        <end position="199"/>
    </location>
</feature>
<dbReference type="PROSITE" id="PS50280">
    <property type="entry name" value="SET"/>
    <property type="match status" value="1"/>
</dbReference>
<name>A0A166Q4B9_9AGAM</name>
<reference evidence="2 3" key="1">
    <citation type="journal article" date="2016" name="Mol. Biol. Evol.">
        <title>Comparative Genomics of Early-Diverging Mushroom-Forming Fungi Provides Insights into the Origins of Lignocellulose Decay Capabilities.</title>
        <authorList>
            <person name="Nagy L.G."/>
            <person name="Riley R."/>
            <person name="Tritt A."/>
            <person name="Adam C."/>
            <person name="Daum C."/>
            <person name="Floudas D."/>
            <person name="Sun H."/>
            <person name="Yadav J.S."/>
            <person name="Pangilinan J."/>
            <person name="Larsson K.H."/>
            <person name="Matsuura K."/>
            <person name="Barry K."/>
            <person name="Labutti K."/>
            <person name="Kuo R."/>
            <person name="Ohm R.A."/>
            <person name="Bhattacharya S.S."/>
            <person name="Shirouzu T."/>
            <person name="Yoshinaga Y."/>
            <person name="Martin F.M."/>
            <person name="Grigoriev I.V."/>
            <person name="Hibbett D.S."/>
        </authorList>
    </citation>
    <scope>NUCLEOTIDE SEQUENCE [LARGE SCALE GENOMIC DNA]</scope>
    <source>
        <strain evidence="2 3">CBS 109695</strain>
    </source>
</reference>
<protein>
    <recommendedName>
        <fullName evidence="1">SET domain-containing protein</fullName>
    </recommendedName>
</protein>
<dbReference type="PANTHER" id="PTHR47332">
    <property type="entry name" value="SET DOMAIN-CONTAINING PROTEIN 5"/>
    <property type="match status" value="1"/>
</dbReference>
<dbReference type="Gene3D" id="1.25.40.10">
    <property type="entry name" value="Tetratricopeptide repeat domain"/>
    <property type="match status" value="1"/>
</dbReference>
<evidence type="ECO:0000313" key="3">
    <source>
        <dbReference type="Proteomes" id="UP000076532"/>
    </source>
</evidence>
<dbReference type="AlphaFoldDB" id="A0A166Q4B9"/>
<organism evidence="2 3">
    <name type="scientific">Athelia psychrophila</name>
    <dbReference type="NCBI Taxonomy" id="1759441"/>
    <lineage>
        <taxon>Eukaryota</taxon>
        <taxon>Fungi</taxon>
        <taxon>Dikarya</taxon>
        <taxon>Basidiomycota</taxon>
        <taxon>Agaricomycotina</taxon>
        <taxon>Agaricomycetes</taxon>
        <taxon>Agaricomycetidae</taxon>
        <taxon>Atheliales</taxon>
        <taxon>Atheliaceae</taxon>
        <taxon>Athelia</taxon>
    </lineage>
</organism>
<dbReference type="SUPFAM" id="SSF82199">
    <property type="entry name" value="SET domain"/>
    <property type="match status" value="1"/>
</dbReference>
<dbReference type="CDD" id="cd20071">
    <property type="entry name" value="SET_SMYD"/>
    <property type="match status" value="1"/>
</dbReference>
<dbReference type="SMART" id="SM00317">
    <property type="entry name" value="SET"/>
    <property type="match status" value="1"/>
</dbReference>
<dbReference type="EMBL" id="KV417512">
    <property type="protein sequence ID" value="KZP26739.1"/>
    <property type="molecule type" value="Genomic_DNA"/>
</dbReference>
<dbReference type="OrthoDB" id="265717at2759"/>
<gene>
    <name evidence="2" type="ORF">FIBSPDRAFT_731811</name>
</gene>
<dbReference type="InterPro" id="IPR001214">
    <property type="entry name" value="SET_dom"/>
</dbReference>
<evidence type="ECO:0000259" key="1">
    <source>
        <dbReference type="PROSITE" id="PS50280"/>
    </source>
</evidence>
<dbReference type="Proteomes" id="UP000076532">
    <property type="component" value="Unassembled WGS sequence"/>
</dbReference>
<dbReference type="Pfam" id="PF00856">
    <property type="entry name" value="SET"/>
    <property type="match status" value="1"/>
</dbReference>
<accession>A0A166Q4B9</accession>
<dbReference type="PANTHER" id="PTHR47332:SF4">
    <property type="entry name" value="SET DOMAIN-CONTAINING PROTEIN 5"/>
    <property type="match status" value="1"/>
</dbReference>
<dbReference type="InterPro" id="IPR011990">
    <property type="entry name" value="TPR-like_helical_dom_sf"/>
</dbReference>